<evidence type="ECO:0000313" key="2">
    <source>
        <dbReference type="EMBL" id="QAY70532.1"/>
    </source>
</evidence>
<reference evidence="2 3" key="1">
    <citation type="submission" date="2019-01" db="EMBL/GenBank/DDBJ databases">
        <title>Genome sequencing of strain FW10M-9.</title>
        <authorList>
            <person name="Heo J."/>
            <person name="Kim S.-J."/>
            <person name="Kim J.-S."/>
            <person name="Hong S.-B."/>
            <person name="Kwon S.-W."/>
        </authorList>
    </citation>
    <scope>NUCLEOTIDE SEQUENCE [LARGE SCALE GENOMIC DNA]</scope>
    <source>
        <strain evidence="2 3">FW10M-9</strain>
    </source>
</reference>
<feature type="transmembrane region" description="Helical" evidence="1">
    <location>
        <begin position="91"/>
        <end position="119"/>
    </location>
</feature>
<dbReference type="RefSeq" id="WP_129188382.1">
    <property type="nucleotide sequence ID" value="NZ_CP035493.1"/>
</dbReference>
<feature type="transmembrane region" description="Helical" evidence="1">
    <location>
        <begin position="20"/>
        <end position="44"/>
    </location>
</feature>
<dbReference type="EMBL" id="CP035493">
    <property type="protein sequence ID" value="QAY70532.1"/>
    <property type="molecule type" value="Genomic_DNA"/>
</dbReference>
<evidence type="ECO:0000256" key="1">
    <source>
        <dbReference type="SAM" id="Phobius"/>
    </source>
</evidence>
<dbReference type="Pfam" id="PF14017">
    <property type="entry name" value="DUF4233"/>
    <property type="match status" value="1"/>
</dbReference>
<organism evidence="2 3">
    <name type="scientific">Xylanimonas protaetiae</name>
    <dbReference type="NCBI Taxonomy" id="2509457"/>
    <lineage>
        <taxon>Bacteria</taxon>
        <taxon>Bacillati</taxon>
        <taxon>Actinomycetota</taxon>
        <taxon>Actinomycetes</taxon>
        <taxon>Micrococcales</taxon>
        <taxon>Promicromonosporaceae</taxon>
        <taxon>Xylanimonas</taxon>
    </lineage>
</organism>
<name>A0A4P6F4G5_9MICO</name>
<keyword evidence="3" id="KW-1185">Reference proteome</keyword>
<proteinExistence type="predicted"/>
<accession>A0A4P6F4G5</accession>
<dbReference type="Proteomes" id="UP000292118">
    <property type="component" value="Chromosome"/>
</dbReference>
<keyword evidence="1" id="KW-0472">Membrane</keyword>
<evidence type="ECO:0000313" key="3">
    <source>
        <dbReference type="Proteomes" id="UP000292118"/>
    </source>
</evidence>
<keyword evidence="1" id="KW-1133">Transmembrane helix</keyword>
<feature type="transmembrane region" description="Helical" evidence="1">
    <location>
        <begin position="56"/>
        <end position="79"/>
    </location>
</feature>
<sequence>MSKDRPVPGDRIKPKKSALVQFTSMTLQLEAFVVAFAAVALYGLRDSGFEKGPVTLSSPTAIWVAGGVLFVLLLVLSRMTASPAGIAGGTIAQVLVIATGLFLTMMFLVAVVFVAMWVASLRIGTRVDRERRAYDDAHPETAPNM</sequence>
<dbReference type="OrthoDB" id="3267755at2"/>
<dbReference type="KEGG" id="xya:ET471_11250"/>
<dbReference type="AlphaFoldDB" id="A0A4P6F4G5"/>
<dbReference type="InterPro" id="IPR025327">
    <property type="entry name" value="DUF4233"/>
</dbReference>
<gene>
    <name evidence="2" type="ORF">ET471_11250</name>
</gene>
<keyword evidence="1" id="KW-0812">Transmembrane</keyword>
<protein>
    <submittedName>
        <fullName evidence="2">DUF4233 domain-containing protein</fullName>
    </submittedName>
</protein>